<dbReference type="PROSITE" id="PS50005">
    <property type="entry name" value="TPR"/>
    <property type="match status" value="1"/>
</dbReference>
<dbReference type="PROSITE" id="PS51257">
    <property type="entry name" value="PROKAR_LIPOPROTEIN"/>
    <property type="match status" value="1"/>
</dbReference>
<dbReference type="SUPFAM" id="SSF48452">
    <property type="entry name" value="TPR-like"/>
    <property type="match status" value="1"/>
</dbReference>
<dbReference type="InterPro" id="IPR019734">
    <property type="entry name" value="TPR_rpt"/>
</dbReference>
<dbReference type="KEGG" id="cip:FZC35_00060"/>
<dbReference type="InterPro" id="IPR050810">
    <property type="entry name" value="Bact_Secretion_Sys_Channel"/>
</dbReference>
<keyword evidence="8" id="KW-1185">Reference proteome</keyword>
<evidence type="ECO:0000256" key="2">
    <source>
        <dbReference type="ARBA" id="ARBA00022729"/>
    </source>
</evidence>
<keyword evidence="2" id="KW-0732">Signal</keyword>
<dbReference type="Proteomes" id="UP000325155">
    <property type="component" value="Chromosome"/>
</dbReference>
<keyword evidence="3" id="KW-0472">Membrane</keyword>
<evidence type="ECO:0000256" key="5">
    <source>
        <dbReference type="RuleBase" id="RU004003"/>
    </source>
</evidence>
<dbReference type="InterPro" id="IPR011990">
    <property type="entry name" value="TPR-like_helical_dom_sf"/>
</dbReference>
<dbReference type="PANTHER" id="PTHR30332:SF24">
    <property type="entry name" value="SECRETIN GSPD-RELATED"/>
    <property type="match status" value="1"/>
</dbReference>
<dbReference type="InterPro" id="IPR004846">
    <property type="entry name" value="T2SS/T3SS_dom"/>
</dbReference>
<keyword evidence="4" id="KW-0802">TPR repeat</keyword>
<evidence type="ECO:0000313" key="7">
    <source>
        <dbReference type="EMBL" id="QEK37791.1"/>
    </source>
</evidence>
<feature type="domain" description="Type II/III secretion system secretin-like" evidence="6">
    <location>
        <begin position="347"/>
        <end position="501"/>
    </location>
</feature>
<dbReference type="GO" id="GO:0016020">
    <property type="term" value="C:membrane"/>
    <property type="evidence" value="ECO:0007669"/>
    <property type="project" value="UniProtKB-SubCell"/>
</dbReference>
<dbReference type="GO" id="GO:0015627">
    <property type="term" value="C:type II protein secretion system complex"/>
    <property type="evidence" value="ECO:0007669"/>
    <property type="project" value="TreeGrafter"/>
</dbReference>
<protein>
    <recommendedName>
        <fullName evidence="6">Type II/III secretion system secretin-like domain-containing protein</fullName>
    </recommendedName>
</protein>
<evidence type="ECO:0000256" key="3">
    <source>
        <dbReference type="ARBA" id="ARBA00023136"/>
    </source>
</evidence>
<evidence type="ECO:0000259" key="6">
    <source>
        <dbReference type="Pfam" id="PF00263"/>
    </source>
</evidence>
<dbReference type="EMBL" id="CP043315">
    <property type="protein sequence ID" value="QEK37791.1"/>
    <property type="molecule type" value="Genomic_DNA"/>
</dbReference>
<comment type="subcellular location">
    <subcellularLocation>
        <location evidence="1">Membrane</location>
    </subcellularLocation>
</comment>
<feature type="repeat" description="TPR" evidence="4">
    <location>
        <begin position="96"/>
        <end position="129"/>
    </location>
</feature>
<dbReference type="Pfam" id="PF00263">
    <property type="entry name" value="Secretin"/>
    <property type="match status" value="1"/>
</dbReference>
<dbReference type="SMART" id="SM00028">
    <property type="entry name" value="TPR"/>
    <property type="match status" value="3"/>
</dbReference>
<comment type="similarity">
    <text evidence="5">Belongs to the bacterial secretin family.</text>
</comment>
<reference evidence="7 8" key="1">
    <citation type="submission" date="2019-08" db="EMBL/GenBank/DDBJ databases">
        <title>Highly reduced genomes of protist endosymbionts show evolutionary convergence.</title>
        <authorList>
            <person name="George E."/>
            <person name="Husnik F."/>
            <person name="Tashyreva D."/>
            <person name="Prokopchuk G."/>
            <person name="Horak A."/>
            <person name="Kwong W.K."/>
            <person name="Lukes J."/>
            <person name="Keeling P.J."/>
        </authorList>
    </citation>
    <scope>NUCLEOTIDE SEQUENCE [LARGE SCALE GENOMIC DNA]</scope>
    <source>
        <strain evidence="7">1605</strain>
    </source>
</reference>
<evidence type="ECO:0000313" key="8">
    <source>
        <dbReference type="Proteomes" id="UP000325155"/>
    </source>
</evidence>
<proteinExistence type="inferred from homology"/>
<gene>
    <name evidence="7" type="ORF">FZC35_00060</name>
</gene>
<dbReference type="GO" id="GO:0009306">
    <property type="term" value="P:protein secretion"/>
    <property type="evidence" value="ECO:0007669"/>
    <property type="project" value="InterPro"/>
</dbReference>
<sequence>MYKYTRIMLLCFLAAGCDKKSDCKDTIDGRISSSVKKGDWSSASKLLNLHLNMKSSASMHLMNGMVYEKLSQQDPAYAGLSVVAYKRALNLDPNNCKASLAIGKYYLREHDYLKAISAFAKTLLTNENSVEALYGMANAAYATRNITLARNCIDKAMKLSEDKLLYRLAALIYAAENNPKHAELANRFAVMEDDLDEIKYIRGRITDWKRTHIRMNKIKFSPEAEGQEVQKDENKNITVECVILSFDESGSFSKGSNFLETLQEFKRDEFSKGLHVRFGNRKISQDGSAINTEPVYSNSRGKGYDLENGSWVVDEESGNTGKVVKKAFSIGFDSIRYNLNILNSSSSVIDIVSRPVMQIASQGGRGTFESGDRNYVNTGGDVGSAISNIPSGVRLSVESNKVGNQDVALSIDLEINKTIFKNNAGSLNDTASTIHAQLQTQIQAKLNETIVIGGVYSNINESGRSGFPGAHNVPLLDLVLSNKNTHTTKKSVMMMLTPKTIEDKKIPVEIDGMENILLLKEYEPSFFRNRYRKERKIKQQSHEYRRDDIKFLNDQKDILDLEKRMF</sequence>
<organism evidence="7 8">
    <name type="scientific">Candidatus Cytomitobacter indipagum</name>
    <dbReference type="NCBI Taxonomy" id="2601575"/>
    <lineage>
        <taxon>Bacteria</taxon>
        <taxon>Pseudomonadati</taxon>
        <taxon>Pseudomonadota</taxon>
        <taxon>Alphaproteobacteria</taxon>
        <taxon>Holosporales</taxon>
        <taxon>Holosporaceae</taxon>
        <taxon>Candidatus Cytomitobacter</taxon>
    </lineage>
</organism>
<dbReference type="Gene3D" id="1.25.40.10">
    <property type="entry name" value="Tetratricopeptide repeat domain"/>
    <property type="match status" value="1"/>
</dbReference>
<accession>A0A5C0UDC7</accession>
<evidence type="ECO:0000256" key="4">
    <source>
        <dbReference type="PROSITE-ProRule" id="PRU00339"/>
    </source>
</evidence>
<dbReference type="AlphaFoldDB" id="A0A5C0UDC7"/>
<evidence type="ECO:0000256" key="1">
    <source>
        <dbReference type="ARBA" id="ARBA00004370"/>
    </source>
</evidence>
<name>A0A5C0UDC7_9PROT</name>
<dbReference type="OrthoDB" id="9779724at2"/>
<dbReference type="PANTHER" id="PTHR30332">
    <property type="entry name" value="PROBABLE GENERAL SECRETION PATHWAY PROTEIN D"/>
    <property type="match status" value="1"/>
</dbReference>